<dbReference type="EMBL" id="AFQD01000047">
    <property type="protein sequence ID" value="EGQ80700.1"/>
    <property type="molecule type" value="Genomic_DNA"/>
</dbReference>
<evidence type="ECO:0000313" key="1">
    <source>
        <dbReference type="EMBL" id="EGQ80700.1"/>
    </source>
</evidence>
<sequence>MKKIEEYCKKITDILFDDQKCSVIFSKIIDYIVAQKEINFNDRKTFERKETTDFFIKKKLSTKKIYRKKLVIYKNTISLYKLLKYFKMFQLDRDNKIIFFCKFSI</sequence>
<reference evidence="1 2" key="1">
    <citation type="submission" date="2011-05" db="EMBL/GenBank/DDBJ databases">
        <authorList>
            <person name="Muzny D."/>
            <person name="Qin X."/>
            <person name="Deng J."/>
            <person name="Jiang H."/>
            <person name="Liu Y."/>
            <person name="Qu J."/>
            <person name="Song X.-Z."/>
            <person name="Zhang L."/>
            <person name="Thornton R."/>
            <person name="Coyle M."/>
            <person name="Francisco L."/>
            <person name="Jackson L."/>
            <person name="Javaid M."/>
            <person name="Korchina V."/>
            <person name="Kovar C."/>
            <person name="Mata R."/>
            <person name="Mathew T."/>
            <person name="Ngo R."/>
            <person name="Nguyen L."/>
            <person name="Nguyen N."/>
            <person name="Okwuonu G."/>
            <person name="Ongeri F."/>
            <person name="Pham C."/>
            <person name="Simmons D."/>
            <person name="Wilczek-Boney K."/>
            <person name="Hale W."/>
            <person name="Jakkamsetti A."/>
            <person name="Pham P."/>
            <person name="Ruth R."/>
            <person name="San Lucas F."/>
            <person name="Warren J."/>
            <person name="Zhang J."/>
            <person name="Zhao Z."/>
            <person name="Zhou C."/>
            <person name="Zhu D."/>
            <person name="Lee S."/>
            <person name="Bess C."/>
            <person name="Blankenburg K."/>
            <person name="Forbes L."/>
            <person name="Fu Q."/>
            <person name="Gubbala S."/>
            <person name="Hirani K."/>
            <person name="Jayaseelan J.C."/>
            <person name="Lara F."/>
            <person name="Munidasa M."/>
            <person name="Palculict T."/>
            <person name="Patil S."/>
            <person name="Pu L.-L."/>
            <person name="Saada N."/>
            <person name="Tang L."/>
            <person name="Weissenberger G."/>
            <person name="Zhu Y."/>
            <person name="Hemphill L."/>
            <person name="Shang Y."/>
            <person name="Youmans B."/>
            <person name="Ayvaz T."/>
            <person name="Ross M."/>
            <person name="Santibanez J."/>
            <person name="Aqrawi P."/>
            <person name="Gross S."/>
            <person name="Joshi V."/>
            <person name="Fowler G."/>
            <person name="Nazareth L."/>
            <person name="Reid J."/>
            <person name="Worley K."/>
            <person name="Petrosino J."/>
            <person name="Highlander S."/>
            <person name="Gibbs R."/>
        </authorList>
    </citation>
    <scope>NUCLEOTIDE SEQUENCE [LARGE SCALE GENOMIC DNA]</scope>
    <source>
        <strain evidence="1 2">ATCC 51191</strain>
    </source>
</reference>
<gene>
    <name evidence="1" type="ORF">HMPREF9094_0266</name>
</gene>
<dbReference type="AlphaFoldDB" id="F9EK12"/>
<proteinExistence type="predicted"/>
<name>F9EK12_9FUSO</name>
<comment type="caution">
    <text evidence="1">The sequence shown here is derived from an EMBL/GenBank/DDBJ whole genome shotgun (WGS) entry which is preliminary data.</text>
</comment>
<dbReference type="Proteomes" id="UP000005392">
    <property type="component" value="Unassembled WGS sequence"/>
</dbReference>
<keyword evidence="2" id="KW-1185">Reference proteome</keyword>
<protein>
    <submittedName>
        <fullName evidence="1">Uncharacterized protein</fullName>
    </submittedName>
</protein>
<accession>F9EK12</accession>
<dbReference type="HOGENOM" id="CLU_2232652_0_0_0"/>
<organism evidence="1 2">
    <name type="scientific">Fusobacterium animalis ATCC 51191</name>
    <dbReference type="NCBI Taxonomy" id="997347"/>
    <lineage>
        <taxon>Bacteria</taxon>
        <taxon>Fusobacteriati</taxon>
        <taxon>Fusobacteriota</taxon>
        <taxon>Fusobacteriia</taxon>
        <taxon>Fusobacteriales</taxon>
        <taxon>Fusobacteriaceae</taxon>
        <taxon>Fusobacterium</taxon>
    </lineage>
</organism>
<evidence type="ECO:0000313" key="2">
    <source>
        <dbReference type="Proteomes" id="UP000005392"/>
    </source>
</evidence>